<evidence type="ECO:0000313" key="3">
    <source>
        <dbReference type="Proteomes" id="UP000318017"/>
    </source>
</evidence>
<dbReference type="AlphaFoldDB" id="A0A518G399"/>
<feature type="region of interest" description="Disordered" evidence="1">
    <location>
        <begin position="68"/>
        <end position="88"/>
    </location>
</feature>
<evidence type="ECO:0000313" key="2">
    <source>
        <dbReference type="EMBL" id="QDV23068.1"/>
    </source>
</evidence>
<name>A0A518G399_9BACT</name>
<feature type="compositionally biased region" description="Low complexity" evidence="1">
    <location>
        <begin position="79"/>
        <end position="88"/>
    </location>
</feature>
<accession>A0A518G399</accession>
<sequence length="113" mass="12967">MSSEIGIAIELHKRLQSVSNLLHSAPRYQEPLQLRKQIPEAERILHTVTRWRWVRWQREIHGDSYRPAISRASKTREPLTLSDSRSSLKSLSKPVRCRDDDQVGAVTHCVSAG</sequence>
<organism evidence="2 3">
    <name type="scientific">Aureliella helgolandensis</name>
    <dbReference type="NCBI Taxonomy" id="2527968"/>
    <lineage>
        <taxon>Bacteria</taxon>
        <taxon>Pseudomonadati</taxon>
        <taxon>Planctomycetota</taxon>
        <taxon>Planctomycetia</taxon>
        <taxon>Pirellulales</taxon>
        <taxon>Pirellulaceae</taxon>
        <taxon>Aureliella</taxon>
    </lineage>
</organism>
<evidence type="ECO:0000256" key="1">
    <source>
        <dbReference type="SAM" id="MobiDB-lite"/>
    </source>
</evidence>
<dbReference type="Proteomes" id="UP000318017">
    <property type="component" value="Chromosome"/>
</dbReference>
<keyword evidence="3" id="KW-1185">Reference proteome</keyword>
<gene>
    <name evidence="2" type="ORF">Q31a_13630</name>
</gene>
<reference evidence="2 3" key="1">
    <citation type="submission" date="2019-02" db="EMBL/GenBank/DDBJ databases">
        <title>Deep-cultivation of Planctomycetes and their phenomic and genomic characterization uncovers novel biology.</title>
        <authorList>
            <person name="Wiegand S."/>
            <person name="Jogler M."/>
            <person name="Boedeker C."/>
            <person name="Pinto D."/>
            <person name="Vollmers J."/>
            <person name="Rivas-Marin E."/>
            <person name="Kohn T."/>
            <person name="Peeters S.H."/>
            <person name="Heuer A."/>
            <person name="Rast P."/>
            <person name="Oberbeckmann S."/>
            <person name="Bunk B."/>
            <person name="Jeske O."/>
            <person name="Meyerdierks A."/>
            <person name="Storesund J.E."/>
            <person name="Kallscheuer N."/>
            <person name="Luecker S."/>
            <person name="Lage O.M."/>
            <person name="Pohl T."/>
            <person name="Merkel B.J."/>
            <person name="Hornburger P."/>
            <person name="Mueller R.-W."/>
            <person name="Bruemmer F."/>
            <person name="Labrenz M."/>
            <person name="Spormann A.M."/>
            <person name="Op den Camp H."/>
            <person name="Overmann J."/>
            <person name="Amann R."/>
            <person name="Jetten M.S.M."/>
            <person name="Mascher T."/>
            <person name="Medema M.H."/>
            <person name="Devos D.P."/>
            <person name="Kaster A.-K."/>
            <person name="Ovreas L."/>
            <person name="Rohde M."/>
            <person name="Galperin M.Y."/>
            <person name="Jogler C."/>
        </authorList>
    </citation>
    <scope>NUCLEOTIDE SEQUENCE [LARGE SCALE GENOMIC DNA]</scope>
    <source>
        <strain evidence="2 3">Q31a</strain>
    </source>
</reference>
<protein>
    <submittedName>
        <fullName evidence="2">Uncharacterized protein</fullName>
    </submittedName>
</protein>
<dbReference type="EMBL" id="CP036298">
    <property type="protein sequence ID" value="QDV23068.1"/>
    <property type="molecule type" value="Genomic_DNA"/>
</dbReference>
<dbReference type="KEGG" id="ahel:Q31a_13630"/>
<dbReference type="RefSeq" id="WP_145075570.1">
    <property type="nucleotide sequence ID" value="NZ_CP036298.1"/>
</dbReference>
<proteinExistence type="predicted"/>